<keyword evidence="2" id="KW-1185">Reference proteome</keyword>
<gene>
    <name evidence="1" type="ORF">TanjilG_09238</name>
</gene>
<proteinExistence type="predicted"/>
<reference evidence="1 2" key="1">
    <citation type="journal article" date="2017" name="Plant Biotechnol. J.">
        <title>A comprehensive draft genome sequence for lupin (Lupinus angustifolius), an emerging health food: insights into plant-microbe interactions and legume evolution.</title>
        <authorList>
            <person name="Hane J.K."/>
            <person name="Ming Y."/>
            <person name="Kamphuis L.G."/>
            <person name="Nelson M.N."/>
            <person name="Garg G."/>
            <person name="Atkins C.A."/>
            <person name="Bayer P.E."/>
            <person name="Bravo A."/>
            <person name="Bringans S."/>
            <person name="Cannon S."/>
            <person name="Edwards D."/>
            <person name="Foley R."/>
            <person name="Gao L.L."/>
            <person name="Harrison M.J."/>
            <person name="Huang W."/>
            <person name="Hurgobin B."/>
            <person name="Li S."/>
            <person name="Liu C.W."/>
            <person name="McGrath A."/>
            <person name="Morahan G."/>
            <person name="Murray J."/>
            <person name="Weller J."/>
            <person name="Jian J."/>
            <person name="Singh K.B."/>
        </authorList>
    </citation>
    <scope>NUCLEOTIDE SEQUENCE [LARGE SCALE GENOMIC DNA]</scope>
    <source>
        <strain evidence="2">cv. Tanjil</strain>
        <tissue evidence="1">Whole plant</tissue>
    </source>
</reference>
<accession>A0A4P1QWS6</accession>
<protein>
    <submittedName>
        <fullName evidence="1">Uncharacterized protein</fullName>
    </submittedName>
</protein>
<evidence type="ECO:0000313" key="1">
    <source>
        <dbReference type="EMBL" id="OIV96696.1"/>
    </source>
</evidence>
<organism evidence="1 2">
    <name type="scientific">Lupinus angustifolius</name>
    <name type="common">Narrow-leaved blue lupine</name>
    <dbReference type="NCBI Taxonomy" id="3871"/>
    <lineage>
        <taxon>Eukaryota</taxon>
        <taxon>Viridiplantae</taxon>
        <taxon>Streptophyta</taxon>
        <taxon>Embryophyta</taxon>
        <taxon>Tracheophyta</taxon>
        <taxon>Spermatophyta</taxon>
        <taxon>Magnoliopsida</taxon>
        <taxon>eudicotyledons</taxon>
        <taxon>Gunneridae</taxon>
        <taxon>Pentapetalae</taxon>
        <taxon>rosids</taxon>
        <taxon>fabids</taxon>
        <taxon>Fabales</taxon>
        <taxon>Fabaceae</taxon>
        <taxon>Papilionoideae</taxon>
        <taxon>50 kb inversion clade</taxon>
        <taxon>genistoids sensu lato</taxon>
        <taxon>core genistoids</taxon>
        <taxon>Genisteae</taxon>
        <taxon>Lupinus</taxon>
    </lineage>
</organism>
<evidence type="ECO:0000313" key="2">
    <source>
        <dbReference type="Proteomes" id="UP000188354"/>
    </source>
</evidence>
<dbReference type="Gramene" id="OIV96696">
    <property type="protein sequence ID" value="OIV96696"/>
    <property type="gene ID" value="TanjilG_09238"/>
</dbReference>
<dbReference type="EMBL" id="CM007375">
    <property type="protein sequence ID" value="OIV96696.1"/>
    <property type="molecule type" value="Genomic_DNA"/>
</dbReference>
<dbReference type="AlphaFoldDB" id="A0A4P1QWS6"/>
<dbReference type="Proteomes" id="UP000188354">
    <property type="component" value="Chromosome LG15"/>
</dbReference>
<sequence>MWTNFQALEEISLIKVEAKAGQTSSQDCFSHPLQSNMRNFFGFRVAGFLVVVLHGININSYCNVECIPSTSWHCKDRETISETMVSNEQMTMTCMDNGNFRVFPFTNISSARFNDLGSLSFSFHPIFKARVIAMSPKTVGTTFPAPLNFGSFSF</sequence>
<name>A0A4P1QWS6_LUPAN</name>
<dbReference type="STRING" id="3871.A0A4P1QWS6"/>